<protein>
    <recommendedName>
        <fullName evidence="4">N-acetyltransferase domain-containing protein</fullName>
    </recommendedName>
</protein>
<gene>
    <name evidence="2" type="ORF">K432DRAFT_337236</name>
</gene>
<feature type="compositionally biased region" description="Polar residues" evidence="1">
    <location>
        <begin position="131"/>
        <end position="145"/>
    </location>
</feature>
<accession>A0A8E2JAP7</accession>
<dbReference type="EMBL" id="KV745303">
    <property type="protein sequence ID" value="OCK75543.1"/>
    <property type="molecule type" value="Genomic_DNA"/>
</dbReference>
<keyword evidence="3" id="KW-1185">Reference proteome</keyword>
<dbReference type="Gene3D" id="3.40.630.30">
    <property type="match status" value="1"/>
</dbReference>
<dbReference type="InterPro" id="IPR016181">
    <property type="entry name" value="Acyl_CoA_acyltransferase"/>
</dbReference>
<evidence type="ECO:0000256" key="1">
    <source>
        <dbReference type="SAM" id="MobiDB-lite"/>
    </source>
</evidence>
<dbReference type="SUPFAM" id="SSF55729">
    <property type="entry name" value="Acyl-CoA N-acyltransferases (Nat)"/>
    <property type="match status" value="1"/>
</dbReference>
<evidence type="ECO:0000313" key="3">
    <source>
        <dbReference type="Proteomes" id="UP000250266"/>
    </source>
</evidence>
<reference evidence="2 3" key="1">
    <citation type="journal article" date="2016" name="Nat. Commun.">
        <title>Ectomycorrhizal ecology is imprinted in the genome of the dominant symbiotic fungus Cenococcum geophilum.</title>
        <authorList>
            <consortium name="DOE Joint Genome Institute"/>
            <person name="Peter M."/>
            <person name="Kohler A."/>
            <person name="Ohm R.A."/>
            <person name="Kuo A."/>
            <person name="Krutzmann J."/>
            <person name="Morin E."/>
            <person name="Arend M."/>
            <person name="Barry K.W."/>
            <person name="Binder M."/>
            <person name="Choi C."/>
            <person name="Clum A."/>
            <person name="Copeland A."/>
            <person name="Grisel N."/>
            <person name="Haridas S."/>
            <person name="Kipfer T."/>
            <person name="LaButti K."/>
            <person name="Lindquist E."/>
            <person name="Lipzen A."/>
            <person name="Maire R."/>
            <person name="Meier B."/>
            <person name="Mihaltcheva S."/>
            <person name="Molinier V."/>
            <person name="Murat C."/>
            <person name="Poggeler S."/>
            <person name="Quandt C.A."/>
            <person name="Sperisen C."/>
            <person name="Tritt A."/>
            <person name="Tisserant E."/>
            <person name="Crous P.W."/>
            <person name="Henrissat B."/>
            <person name="Nehls U."/>
            <person name="Egli S."/>
            <person name="Spatafora J.W."/>
            <person name="Grigoriev I.V."/>
            <person name="Martin F.M."/>
        </authorList>
    </citation>
    <scope>NUCLEOTIDE SEQUENCE [LARGE SCALE GENOMIC DNA]</scope>
    <source>
        <strain evidence="2 3">CBS 459.81</strain>
    </source>
</reference>
<name>A0A8E2JAP7_9PEZI</name>
<dbReference type="PANTHER" id="PTHR42791">
    <property type="entry name" value="GNAT FAMILY ACETYLTRANSFERASE"/>
    <property type="match status" value="1"/>
</dbReference>
<evidence type="ECO:0000313" key="2">
    <source>
        <dbReference type="EMBL" id="OCK75543.1"/>
    </source>
</evidence>
<evidence type="ECO:0008006" key="4">
    <source>
        <dbReference type="Google" id="ProtNLM"/>
    </source>
</evidence>
<dbReference type="Proteomes" id="UP000250266">
    <property type="component" value="Unassembled WGS sequence"/>
</dbReference>
<dbReference type="PANTHER" id="PTHR42791:SF16">
    <property type="entry name" value="N-ACETYLTRANSFERASE DOMAIN-CONTAINING PROTEIN"/>
    <property type="match status" value="1"/>
</dbReference>
<organism evidence="2 3">
    <name type="scientific">Lepidopterella palustris CBS 459.81</name>
    <dbReference type="NCBI Taxonomy" id="1314670"/>
    <lineage>
        <taxon>Eukaryota</taxon>
        <taxon>Fungi</taxon>
        <taxon>Dikarya</taxon>
        <taxon>Ascomycota</taxon>
        <taxon>Pezizomycotina</taxon>
        <taxon>Dothideomycetes</taxon>
        <taxon>Pleosporomycetidae</taxon>
        <taxon>Mytilinidiales</taxon>
        <taxon>Argynnaceae</taxon>
        <taxon>Lepidopterella</taxon>
    </lineage>
</organism>
<dbReference type="AlphaFoldDB" id="A0A8E2JAP7"/>
<feature type="region of interest" description="Disordered" evidence="1">
    <location>
        <begin position="131"/>
        <end position="150"/>
    </location>
</feature>
<dbReference type="InterPro" id="IPR052523">
    <property type="entry name" value="Trichothecene_AcTrans"/>
</dbReference>
<dbReference type="OrthoDB" id="4738875at2759"/>
<proteinExistence type="predicted"/>
<sequence>MEKDQDEAILAMGSEPHLFDHIRLARLEDLDRIAIVAAAGFYHSPVFQFQRPYHDDYPEDTLASYHAEYEAAILDPNAAVLVAEDLPEDLESENVYEALRRVCPLTPEPGANGKAIVGVLSITLQPGSKWSGQLQPKGLPTQSRSITDHQQRDICPRGGELYSKATAPAKSKYLTGRMRLATLAVHPAYWHRGHGTNLTMWCTHLADLDGVTIGVSAAKMGVKVFTKAGFSEQDRVHIEGYRLPRDSMIAMTIEEKRPEEVEAIELWMGIRDPINQTSYNPSQSRHLSWKAHCGGLRRAWNRLTGTTG</sequence>